<feature type="site" description="mRNA cap binding" evidence="12">
    <location>
        <position position="93"/>
    </location>
</feature>
<keyword evidence="4" id="KW-0507">mRNA processing</keyword>
<accession>A0A1Y1HWI6</accession>
<feature type="site" description="mRNA cap binding" evidence="12">
    <location>
        <position position="62"/>
    </location>
</feature>
<evidence type="ECO:0000256" key="4">
    <source>
        <dbReference type="ARBA" id="ARBA00022664"/>
    </source>
</evidence>
<dbReference type="PIRSF" id="PIRSF028762">
    <property type="entry name" value="ABD1"/>
    <property type="match status" value="1"/>
</dbReference>
<feature type="binding site" evidence="11">
    <location>
        <position position="59"/>
    </location>
    <ligand>
        <name>S-adenosyl-L-methionine</name>
        <dbReference type="ChEBI" id="CHEBI:59789"/>
    </ligand>
</feature>
<evidence type="ECO:0000313" key="14">
    <source>
        <dbReference type="EMBL" id="GAQ81341.1"/>
    </source>
</evidence>
<dbReference type="STRING" id="105231.A0A1Y1HWI6"/>
<keyword evidence="9" id="KW-0539">Nucleus</keyword>
<proteinExistence type="predicted"/>
<feature type="binding site" evidence="11">
    <location>
        <position position="138"/>
    </location>
    <ligand>
        <name>S-adenosyl-L-methionine</name>
        <dbReference type="ChEBI" id="CHEBI:59789"/>
    </ligand>
</feature>
<feature type="site" description="mRNA cap binding" evidence="12">
    <location>
        <position position="231"/>
    </location>
</feature>
<dbReference type="CDD" id="cd02440">
    <property type="entry name" value="AdoMet_MTases"/>
    <property type="match status" value="1"/>
</dbReference>
<feature type="site" description="mRNA cap binding" evidence="12">
    <location>
        <position position="296"/>
    </location>
</feature>
<name>A0A1Y1HWI6_KLENI</name>
<feature type="binding site" evidence="11">
    <location>
        <position position="41"/>
    </location>
    <ligand>
        <name>S-adenosyl-L-methionine</name>
        <dbReference type="ChEBI" id="CHEBI:59789"/>
    </ligand>
</feature>
<dbReference type="InterPro" id="IPR039753">
    <property type="entry name" value="RG7MT1"/>
</dbReference>
<keyword evidence="7" id="KW-0694">RNA-binding</keyword>
<gene>
    <name evidence="14" type="ORF">KFL_000780030</name>
</gene>
<evidence type="ECO:0000256" key="7">
    <source>
        <dbReference type="ARBA" id="ARBA00022884"/>
    </source>
</evidence>
<feature type="site" description="mRNA cap binding" evidence="12">
    <location>
        <position position="68"/>
    </location>
</feature>
<comment type="catalytic activity">
    <reaction evidence="10">
        <text>a 5'-end (5'-triphosphoguanosine)-ribonucleoside in mRNA + S-adenosyl-L-methionine = a 5'-end (N(7)-methyl 5'-triphosphoguanosine)-ribonucleoside in mRNA + S-adenosyl-L-homocysteine</text>
        <dbReference type="Rhea" id="RHEA:67008"/>
        <dbReference type="Rhea" id="RHEA-COMP:17166"/>
        <dbReference type="Rhea" id="RHEA-COMP:17167"/>
        <dbReference type="ChEBI" id="CHEBI:57856"/>
        <dbReference type="ChEBI" id="CHEBI:59789"/>
        <dbReference type="ChEBI" id="CHEBI:156461"/>
        <dbReference type="ChEBI" id="CHEBI:167617"/>
        <dbReference type="EC" id="2.1.1.56"/>
    </reaction>
</comment>
<dbReference type="SUPFAM" id="SSF53335">
    <property type="entry name" value="S-adenosyl-L-methionine-dependent methyltransferases"/>
    <property type="match status" value="1"/>
</dbReference>
<dbReference type="AlphaFoldDB" id="A0A1Y1HWI6"/>
<dbReference type="EC" id="2.1.1.56" evidence="2"/>
<feature type="domain" description="MRNA cap 0 methyltransferase" evidence="13">
    <location>
        <begin position="28"/>
        <end position="304"/>
    </location>
</feature>
<dbReference type="OMA" id="LITGDCF"/>
<keyword evidence="15" id="KW-1185">Reference proteome</keyword>
<dbReference type="GO" id="GO:0003723">
    <property type="term" value="F:RNA binding"/>
    <property type="evidence" value="ECO:0007669"/>
    <property type="project" value="UniProtKB-KW"/>
</dbReference>
<evidence type="ECO:0000256" key="9">
    <source>
        <dbReference type="ARBA" id="ARBA00023242"/>
    </source>
</evidence>
<dbReference type="PROSITE" id="PS51562">
    <property type="entry name" value="RNA_CAP0_MT"/>
    <property type="match status" value="1"/>
</dbReference>
<dbReference type="GO" id="GO:0004482">
    <property type="term" value="F:mRNA 5'-cap (guanine-N7-)-methyltransferase activity"/>
    <property type="evidence" value="ECO:0000318"/>
    <property type="project" value="GO_Central"/>
</dbReference>
<dbReference type="GO" id="GO:0006370">
    <property type="term" value="P:7-methylguanosine mRNA capping"/>
    <property type="evidence" value="ECO:0000318"/>
    <property type="project" value="GO_Central"/>
</dbReference>
<keyword evidence="8 12" id="KW-0506">mRNA capping</keyword>
<evidence type="ECO:0000256" key="5">
    <source>
        <dbReference type="ARBA" id="ARBA00022679"/>
    </source>
</evidence>
<evidence type="ECO:0000256" key="12">
    <source>
        <dbReference type="PIRSR" id="PIRSR028762-2"/>
    </source>
</evidence>
<evidence type="ECO:0000259" key="13">
    <source>
        <dbReference type="PROSITE" id="PS51562"/>
    </source>
</evidence>
<feature type="binding site" evidence="11">
    <location>
        <position position="116"/>
    </location>
    <ligand>
        <name>S-adenosyl-L-methionine</name>
        <dbReference type="ChEBI" id="CHEBI:59789"/>
    </ligand>
</feature>
<feature type="binding site" evidence="12">
    <location>
        <begin position="37"/>
        <end position="38"/>
    </location>
    <ligand>
        <name>mRNA</name>
        <dbReference type="ChEBI" id="CHEBI:33699"/>
    </ligand>
</feature>
<evidence type="ECO:0000313" key="15">
    <source>
        <dbReference type="Proteomes" id="UP000054558"/>
    </source>
</evidence>
<evidence type="ECO:0000256" key="11">
    <source>
        <dbReference type="PIRSR" id="PIRSR028762-1"/>
    </source>
</evidence>
<keyword evidence="3" id="KW-0489">Methyltransferase</keyword>
<evidence type="ECO:0000256" key="1">
    <source>
        <dbReference type="ARBA" id="ARBA00004123"/>
    </source>
</evidence>
<keyword evidence="5" id="KW-0808">Transferase</keyword>
<evidence type="ECO:0000256" key="10">
    <source>
        <dbReference type="ARBA" id="ARBA00044712"/>
    </source>
</evidence>
<evidence type="ECO:0000256" key="3">
    <source>
        <dbReference type="ARBA" id="ARBA00022603"/>
    </source>
</evidence>
<dbReference type="InterPro" id="IPR004971">
    <property type="entry name" value="mRNA_G-N7_MeTrfase_dom"/>
</dbReference>
<evidence type="ECO:0000256" key="8">
    <source>
        <dbReference type="ARBA" id="ARBA00023042"/>
    </source>
</evidence>
<organism evidence="14 15">
    <name type="scientific">Klebsormidium nitens</name>
    <name type="common">Green alga</name>
    <name type="synonym">Ulothrix nitens</name>
    <dbReference type="NCBI Taxonomy" id="105231"/>
    <lineage>
        <taxon>Eukaryota</taxon>
        <taxon>Viridiplantae</taxon>
        <taxon>Streptophyta</taxon>
        <taxon>Klebsormidiophyceae</taxon>
        <taxon>Klebsormidiales</taxon>
        <taxon>Klebsormidiaceae</taxon>
        <taxon>Klebsormidium</taxon>
    </lineage>
</organism>
<evidence type="ECO:0000256" key="6">
    <source>
        <dbReference type="ARBA" id="ARBA00022691"/>
    </source>
</evidence>
<comment type="subcellular location">
    <subcellularLocation>
        <location evidence="1">Nucleus</location>
    </subcellularLocation>
</comment>
<dbReference type="OrthoDB" id="10248867at2759"/>
<feature type="binding site" evidence="11">
    <location>
        <position position="143"/>
    </location>
    <ligand>
        <name>S-adenosyl-L-methionine</name>
        <dbReference type="ChEBI" id="CHEBI:59789"/>
    </ligand>
</feature>
<protein>
    <recommendedName>
        <fullName evidence="2">mRNA (guanine-N(7))-methyltransferase</fullName>
        <ecNumber evidence="2">2.1.1.56</ecNumber>
    </recommendedName>
</protein>
<keyword evidence="6" id="KW-0949">S-adenosyl-L-methionine</keyword>
<feature type="site" description="mRNA cap binding" evidence="12">
    <location>
        <position position="142"/>
    </location>
</feature>
<dbReference type="Proteomes" id="UP000054558">
    <property type="component" value="Unassembled WGS sequence"/>
</dbReference>
<dbReference type="Gene3D" id="3.40.50.150">
    <property type="entry name" value="Vaccinia Virus protein VP39"/>
    <property type="match status" value="1"/>
</dbReference>
<dbReference type="PANTHER" id="PTHR12189:SF2">
    <property type="entry name" value="MRNA CAP GUANINE-N7 METHYLTRANSFERASE"/>
    <property type="match status" value="1"/>
</dbReference>
<sequence>MAIQVDPALVADHYSRRENQTREDREASPIIHLKKLNNWVKSVLIRIYAQAGDRVLDLACGKGGDLVKWDKARISHYVGVDIAKGSVEDARLRYEGVGSNGRGLPYHFSARLLCADCWKVSLEEPLKDDAPFDIISCQFALHYSFSEEARARRALQNVSSLLRPGGVFIGTIPDANVLVRKLREAPGLEVSNSVYRFRFDDRHADKRFPAKQPYGNTYIFALEDAIASVPEALIPFSALSTLAEEYGLTVEVRSNFHSFIAEHSRNPEFAELLRTMGVAERGKQMSAAEWDAAYLYLAFVFRKVGEAPRSERPKQPGGIYKPIQPHEIVFIPS</sequence>
<reference evidence="14 15" key="1">
    <citation type="journal article" date="2014" name="Nat. Commun.">
        <title>Klebsormidium flaccidum genome reveals primary factors for plant terrestrial adaptation.</title>
        <authorList>
            <person name="Hori K."/>
            <person name="Maruyama F."/>
            <person name="Fujisawa T."/>
            <person name="Togashi T."/>
            <person name="Yamamoto N."/>
            <person name="Seo M."/>
            <person name="Sato S."/>
            <person name="Yamada T."/>
            <person name="Mori H."/>
            <person name="Tajima N."/>
            <person name="Moriyama T."/>
            <person name="Ikeuchi M."/>
            <person name="Watanabe M."/>
            <person name="Wada H."/>
            <person name="Kobayashi K."/>
            <person name="Saito M."/>
            <person name="Masuda T."/>
            <person name="Sasaki-Sekimoto Y."/>
            <person name="Mashiguchi K."/>
            <person name="Awai K."/>
            <person name="Shimojima M."/>
            <person name="Masuda S."/>
            <person name="Iwai M."/>
            <person name="Nobusawa T."/>
            <person name="Narise T."/>
            <person name="Kondo S."/>
            <person name="Saito H."/>
            <person name="Sato R."/>
            <person name="Murakawa M."/>
            <person name="Ihara Y."/>
            <person name="Oshima-Yamada Y."/>
            <person name="Ohtaka K."/>
            <person name="Satoh M."/>
            <person name="Sonobe K."/>
            <person name="Ishii M."/>
            <person name="Ohtani R."/>
            <person name="Kanamori-Sato M."/>
            <person name="Honoki R."/>
            <person name="Miyazaki D."/>
            <person name="Mochizuki H."/>
            <person name="Umetsu J."/>
            <person name="Higashi K."/>
            <person name="Shibata D."/>
            <person name="Kamiya Y."/>
            <person name="Sato N."/>
            <person name="Nakamura Y."/>
            <person name="Tabata S."/>
            <person name="Ida S."/>
            <person name="Kurokawa K."/>
            <person name="Ohta H."/>
        </authorList>
    </citation>
    <scope>NUCLEOTIDE SEQUENCE [LARGE SCALE GENOMIC DNA]</scope>
    <source>
        <strain evidence="14 15">NIES-2285</strain>
    </source>
</reference>
<dbReference type="EMBL" id="DF237027">
    <property type="protein sequence ID" value="GAQ81341.1"/>
    <property type="molecule type" value="Genomic_DNA"/>
</dbReference>
<dbReference type="GO" id="GO:0005634">
    <property type="term" value="C:nucleus"/>
    <property type="evidence" value="ECO:0000318"/>
    <property type="project" value="GO_Central"/>
</dbReference>
<dbReference type="InterPro" id="IPR016899">
    <property type="entry name" value="mRNA_G-N7_MeTrfase_euk"/>
</dbReference>
<dbReference type="Pfam" id="PF03291">
    <property type="entry name" value="mRNA_G-N7_MeTrfase"/>
    <property type="match status" value="1"/>
</dbReference>
<feature type="binding site" evidence="11">
    <location>
        <position position="81"/>
    </location>
    <ligand>
        <name>S-adenosyl-L-methionine</name>
        <dbReference type="ChEBI" id="CHEBI:59789"/>
    </ligand>
</feature>
<evidence type="ECO:0000256" key="2">
    <source>
        <dbReference type="ARBA" id="ARBA00011926"/>
    </source>
</evidence>
<dbReference type="InterPro" id="IPR029063">
    <property type="entry name" value="SAM-dependent_MTases_sf"/>
</dbReference>
<dbReference type="PANTHER" id="PTHR12189">
    <property type="entry name" value="MRNA GUANINE-7- METHYLTRANSFERASE"/>
    <property type="match status" value="1"/>
</dbReference>